<accession>A0A9D4QMM4</accession>
<protein>
    <submittedName>
        <fullName evidence="1">Uncharacterized protein</fullName>
    </submittedName>
</protein>
<reference evidence="1" key="2">
    <citation type="submission" date="2020-11" db="EMBL/GenBank/DDBJ databases">
        <authorList>
            <person name="McCartney M.A."/>
            <person name="Auch B."/>
            <person name="Kono T."/>
            <person name="Mallez S."/>
            <person name="Becker A."/>
            <person name="Gohl D.M."/>
            <person name="Silverstein K.A.T."/>
            <person name="Koren S."/>
            <person name="Bechman K.B."/>
            <person name="Herman A."/>
            <person name="Abrahante J.E."/>
            <person name="Garbe J."/>
        </authorList>
    </citation>
    <scope>NUCLEOTIDE SEQUENCE</scope>
    <source>
        <strain evidence="1">Duluth1</strain>
        <tissue evidence="1">Whole animal</tissue>
    </source>
</reference>
<dbReference type="AlphaFoldDB" id="A0A9D4QMM4"/>
<gene>
    <name evidence="1" type="ORF">DPMN_109054</name>
</gene>
<dbReference type="Proteomes" id="UP000828390">
    <property type="component" value="Unassembled WGS sequence"/>
</dbReference>
<dbReference type="EMBL" id="JAIWYP010000004">
    <property type="protein sequence ID" value="KAH3835695.1"/>
    <property type="molecule type" value="Genomic_DNA"/>
</dbReference>
<sequence>MHHVQTVYLRLTNADASVSSVTDRIQEHLDSVEPIVVCDCKGIKITDCAGTSGKRCSLLLVCLITLC</sequence>
<keyword evidence="2" id="KW-1185">Reference proteome</keyword>
<comment type="caution">
    <text evidence="1">The sequence shown here is derived from an EMBL/GenBank/DDBJ whole genome shotgun (WGS) entry which is preliminary data.</text>
</comment>
<reference evidence="1" key="1">
    <citation type="journal article" date="2019" name="bioRxiv">
        <title>The Genome of the Zebra Mussel, Dreissena polymorpha: A Resource for Invasive Species Research.</title>
        <authorList>
            <person name="McCartney M.A."/>
            <person name="Auch B."/>
            <person name="Kono T."/>
            <person name="Mallez S."/>
            <person name="Zhang Y."/>
            <person name="Obille A."/>
            <person name="Becker A."/>
            <person name="Abrahante J.E."/>
            <person name="Garbe J."/>
            <person name="Badalamenti J.P."/>
            <person name="Herman A."/>
            <person name="Mangelson H."/>
            <person name="Liachko I."/>
            <person name="Sullivan S."/>
            <person name="Sone E.D."/>
            <person name="Koren S."/>
            <person name="Silverstein K.A.T."/>
            <person name="Beckman K.B."/>
            <person name="Gohl D.M."/>
        </authorList>
    </citation>
    <scope>NUCLEOTIDE SEQUENCE</scope>
    <source>
        <strain evidence="1">Duluth1</strain>
        <tissue evidence="1">Whole animal</tissue>
    </source>
</reference>
<name>A0A9D4QMM4_DREPO</name>
<evidence type="ECO:0000313" key="2">
    <source>
        <dbReference type="Proteomes" id="UP000828390"/>
    </source>
</evidence>
<organism evidence="1 2">
    <name type="scientific">Dreissena polymorpha</name>
    <name type="common">Zebra mussel</name>
    <name type="synonym">Mytilus polymorpha</name>
    <dbReference type="NCBI Taxonomy" id="45954"/>
    <lineage>
        <taxon>Eukaryota</taxon>
        <taxon>Metazoa</taxon>
        <taxon>Spiralia</taxon>
        <taxon>Lophotrochozoa</taxon>
        <taxon>Mollusca</taxon>
        <taxon>Bivalvia</taxon>
        <taxon>Autobranchia</taxon>
        <taxon>Heteroconchia</taxon>
        <taxon>Euheterodonta</taxon>
        <taxon>Imparidentia</taxon>
        <taxon>Neoheterodontei</taxon>
        <taxon>Myida</taxon>
        <taxon>Dreissenoidea</taxon>
        <taxon>Dreissenidae</taxon>
        <taxon>Dreissena</taxon>
    </lineage>
</organism>
<evidence type="ECO:0000313" key="1">
    <source>
        <dbReference type="EMBL" id="KAH3835695.1"/>
    </source>
</evidence>
<proteinExistence type="predicted"/>